<evidence type="ECO:0000313" key="10">
    <source>
        <dbReference type="EMBL" id="MEI7036695.1"/>
    </source>
</evidence>
<dbReference type="SUPFAM" id="SSF90123">
    <property type="entry name" value="ABC transporter transmembrane region"/>
    <property type="match status" value="1"/>
</dbReference>
<evidence type="ECO:0000256" key="6">
    <source>
        <dbReference type="ARBA" id="ARBA00023136"/>
    </source>
</evidence>
<evidence type="ECO:0000256" key="1">
    <source>
        <dbReference type="ARBA" id="ARBA00004651"/>
    </source>
</evidence>
<keyword evidence="11" id="KW-1185">Reference proteome</keyword>
<dbReference type="InterPro" id="IPR003593">
    <property type="entry name" value="AAA+_ATPase"/>
</dbReference>
<evidence type="ECO:0000313" key="11">
    <source>
        <dbReference type="Proteomes" id="UP001381174"/>
    </source>
</evidence>
<dbReference type="InterPro" id="IPR036640">
    <property type="entry name" value="ABC1_TM_sf"/>
</dbReference>
<dbReference type="InterPro" id="IPR027417">
    <property type="entry name" value="P-loop_NTPase"/>
</dbReference>
<keyword evidence="3" id="KW-0547">Nucleotide-binding</keyword>
<accession>A0ABU8JBK5</accession>
<comment type="caution">
    <text evidence="10">The sequence shown here is derived from an EMBL/GenBank/DDBJ whole genome shotgun (WGS) entry which is preliminary data.</text>
</comment>
<dbReference type="InterPro" id="IPR039421">
    <property type="entry name" value="Type_1_exporter"/>
</dbReference>
<dbReference type="PROSITE" id="PS50893">
    <property type="entry name" value="ABC_TRANSPORTER_2"/>
    <property type="match status" value="1"/>
</dbReference>
<feature type="transmembrane region" description="Helical" evidence="7">
    <location>
        <begin position="55"/>
        <end position="80"/>
    </location>
</feature>
<dbReference type="Gene3D" id="1.20.1560.10">
    <property type="entry name" value="ABC transporter type 1, transmembrane domain"/>
    <property type="match status" value="1"/>
</dbReference>
<evidence type="ECO:0000256" key="5">
    <source>
        <dbReference type="ARBA" id="ARBA00022989"/>
    </source>
</evidence>
<dbReference type="Pfam" id="PF00664">
    <property type="entry name" value="ABC_membrane"/>
    <property type="match status" value="1"/>
</dbReference>
<feature type="transmembrane region" description="Helical" evidence="7">
    <location>
        <begin position="100"/>
        <end position="119"/>
    </location>
</feature>
<dbReference type="InterPro" id="IPR017871">
    <property type="entry name" value="ABC_transporter-like_CS"/>
</dbReference>
<dbReference type="EMBL" id="JBBBNY010000004">
    <property type="protein sequence ID" value="MEI7036695.1"/>
    <property type="molecule type" value="Genomic_DNA"/>
</dbReference>
<evidence type="ECO:0000259" key="8">
    <source>
        <dbReference type="PROSITE" id="PS50893"/>
    </source>
</evidence>
<name>A0ABU8JBK5_9GAMM</name>
<keyword evidence="6 7" id="KW-0472">Membrane</keyword>
<keyword evidence="2 7" id="KW-0812">Transmembrane</keyword>
<dbReference type="RefSeq" id="WP_336807320.1">
    <property type="nucleotide sequence ID" value="NZ_JBBBNY010000004.1"/>
</dbReference>
<proteinExistence type="predicted"/>
<dbReference type="GO" id="GO:0005524">
    <property type="term" value="F:ATP binding"/>
    <property type="evidence" value="ECO:0007669"/>
    <property type="project" value="UniProtKB-KW"/>
</dbReference>
<dbReference type="PROSITE" id="PS00211">
    <property type="entry name" value="ABC_TRANSPORTER_1"/>
    <property type="match status" value="1"/>
</dbReference>
<reference evidence="10 11" key="1">
    <citation type="journal article" date="2014" name="Int. J. Syst. Evol. Microbiol.">
        <title>Fulvimonas yonginensis sp. nov., isolated from greenhouse soil, and emended description of the genus Fulvimonas.</title>
        <authorList>
            <person name="Ahn J.H."/>
            <person name="Kim S.J."/>
            <person name="Weon H.Y."/>
            <person name="Hong S.B."/>
            <person name="Seok S.J."/>
            <person name="Kwon S.W."/>
        </authorList>
    </citation>
    <scope>NUCLEOTIDE SEQUENCE [LARGE SCALE GENOMIC DNA]</scope>
    <source>
        <strain evidence="10 11">KACC 16952</strain>
    </source>
</reference>
<dbReference type="InterPro" id="IPR011527">
    <property type="entry name" value="ABC1_TM_dom"/>
</dbReference>
<feature type="transmembrane region" description="Helical" evidence="7">
    <location>
        <begin position="175"/>
        <end position="196"/>
    </location>
</feature>
<dbReference type="Proteomes" id="UP001381174">
    <property type="component" value="Unassembled WGS sequence"/>
</dbReference>
<evidence type="ECO:0000259" key="9">
    <source>
        <dbReference type="PROSITE" id="PS50929"/>
    </source>
</evidence>
<dbReference type="SUPFAM" id="SSF52540">
    <property type="entry name" value="P-loop containing nucleoside triphosphate hydrolases"/>
    <property type="match status" value="1"/>
</dbReference>
<feature type="transmembrane region" description="Helical" evidence="7">
    <location>
        <begin position="286"/>
        <end position="306"/>
    </location>
</feature>
<gene>
    <name evidence="10" type="ORF">WAT24_08000</name>
</gene>
<evidence type="ECO:0000256" key="7">
    <source>
        <dbReference type="SAM" id="Phobius"/>
    </source>
</evidence>
<sequence length="602" mass="64844">MAVSTLKDATLDPREDRGPVVRRRRLALRLLRASPARRLWHAFALTLGHGDLLRIVAYLLLSLGAALAGSLAAICLVPLVQPGHLPVGSLPLAGQRSVEMHAAAFAVATGCFALLRWQVARLGAELISRCGMQLRRLVHARLIDAPLDDLARTSSAEIANVLTYNVEILVQGYGALLQLAVMGLTTAVSLAFVFWVSPALMLASPALLALGLLAARAYGHEQSAVSRQYVADMTRLFWLSEDFPRRLRYVRSFERQGAEKAGYGALSAQLGLGYRRQLELVASGRMMLELLAAAGIAAVFVLAHRWRGIDTAALIASGLLLGRLLPYLVSARQSFQQLRSAAPALELWRRHMRLRPDTAGAAPRALPLGEMLRIERLQLRPPLSALEVRDLLLAPGELTLVSGDSGIGKSSLVDVLAGMTPPAAFAAHAGGQAIGFEDYRALVRNGAYVSQSVRPWQHTVRDCLLWAAPTAGEEAMRNVLLDVGLGRWLAASSDGLDTPLHGPSSRLSGGELQRLMLAQVILRRPFVAVLDEATGALDAASELAVLAMLKRRLPRSILIVVSHRASVASMAEQHLEIGRDLAATIVRYAPSDLPVPDDATFG</sequence>
<keyword evidence="5 7" id="KW-1133">Transmembrane helix</keyword>
<dbReference type="Pfam" id="PF00005">
    <property type="entry name" value="ABC_tran"/>
    <property type="match status" value="1"/>
</dbReference>
<dbReference type="PROSITE" id="PS50929">
    <property type="entry name" value="ABC_TM1F"/>
    <property type="match status" value="1"/>
</dbReference>
<feature type="transmembrane region" description="Helical" evidence="7">
    <location>
        <begin position="202"/>
        <end position="219"/>
    </location>
</feature>
<evidence type="ECO:0000256" key="3">
    <source>
        <dbReference type="ARBA" id="ARBA00022741"/>
    </source>
</evidence>
<feature type="domain" description="ABC transmembrane type-1" evidence="9">
    <location>
        <begin position="56"/>
        <end position="340"/>
    </location>
</feature>
<dbReference type="SMART" id="SM00382">
    <property type="entry name" value="AAA"/>
    <property type="match status" value="1"/>
</dbReference>
<protein>
    <submittedName>
        <fullName evidence="10">ABC transporter ATP-binding protein</fullName>
    </submittedName>
</protein>
<keyword evidence="4 10" id="KW-0067">ATP-binding</keyword>
<dbReference type="PANTHER" id="PTHR24221:SF632">
    <property type="entry name" value="ATP-DEPENDENT LIPID A-CORE FLIPPASE"/>
    <property type="match status" value="1"/>
</dbReference>
<comment type="subcellular location">
    <subcellularLocation>
        <location evidence="1">Cell membrane</location>
        <topology evidence="1">Multi-pass membrane protein</topology>
    </subcellularLocation>
</comment>
<feature type="domain" description="ABC transporter" evidence="8">
    <location>
        <begin position="366"/>
        <end position="602"/>
    </location>
</feature>
<dbReference type="Gene3D" id="3.40.50.300">
    <property type="entry name" value="P-loop containing nucleotide triphosphate hydrolases"/>
    <property type="match status" value="1"/>
</dbReference>
<evidence type="ECO:0000256" key="4">
    <source>
        <dbReference type="ARBA" id="ARBA00022840"/>
    </source>
</evidence>
<dbReference type="PANTHER" id="PTHR24221">
    <property type="entry name" value="ATP-BINDING CASSETTE SUB-FAMILY B"/>
    <property type="match status" value="1"/>
</dbReference>
<dbReference type="InterPro" id="IPR003439">
    <property type="entry name" value="ABC_transporter-like_ATP-bd"/>
</dbReference>
<organism evidence="10 11">
    <name type="scientific">Fulvimonas yonginensis</name>
    <dbReference type="NCBI Taxonomy" id="1495200"/>
    <lineage>
        <taxon>Bacteria</taxon>
        <taxon>Pseudomonadati</taxon>
        <taxon>Pseudomonadota</taxon>
        <taxon>Gammaproteobacteria</taxon>
        <taxon>Lysobacterales</taxon>
        <taxon>Rhodanobacteraceae</taxon>
        <taxon>Fulvimonas</taxon>
    </lineage>
</organism>
<evidence type="ECO:0000256" key="2">
    <source>
        <dbReference type="ARBA" id="ARBA00022692"/>
    </source>
</evidence>